<dbReference type="KEGG" id="srho:HH216_16700"/>
<evidence type="ECO:0000313" key="2">
    <source>
        <dbReference type="Proteomes" id="UP000501128"/>
    </source>
</evidence>
<dbReference type="CDD" id="cd02947">
    <property type="entry name" value="TRX_family"/>
    <property type="match status" value="1"/>
</dbReference>
<gene>
    <name evidence="1" type="ORF">HH216_16700</name>
</gene>
<dbReference type="InterPro" id="IPR036249">
    <property type="entry name" value="Thioredoxin-like_sf"/>
</dbReference>
<sequence length="91" mass="9933">MPYSSPPALSGFNSAVLLVFVTPAATDEVQRQQTQLTDHLKRQPGLSVRVLYIDASQHPAVVGCFSVTRFPTIVLVQRGIELFRHEGTIGA</sequence>
<evidence type="ECO:0000313" key="1">
    <source>
        <dbReference type="EMBL" id="QJD79871.1"/>
    </source>
</evidence>
<name>A0A7L5DQY3_9BACT</name>
<proteinExistence type="predicted"/>
<reference evidence="1 2" key="1">
    <citation type="submission" date="2020-04" db="EMBL/GenBank/DDBJ databases">
        <title>Genome sequencing of novel species.</title>
        <authorList>
            <person name="Heo J."/>
            <person name="Kim S.-J."/>
            <person name="Kim J.-S."/>
            <person name="Hong S.-B."/>
            <person name="Kwon S.-W."/>
        </authorList>
    </citation>
    <scope>NUCLEOTIDE SEQUENCE [LARGE SCALE GENOMIC DNA]</scope>
    <source>
        <strain evidence="1 2">CJU-R4</strain>
    </source>
</reference>
<protein>
    <submittedName>
        <fullName evidence="1">Thioredoxin family protein</fullName>
    </submittedName>
</protein>
<organism evidence="1 2">
    <name type="scientific">Spirosoma rhododendri</name>
    <dbReference type="NCBI Taxonomy" id="2728024"/>
    <lineage>
        <taxon>Bacteria</taxon>
        <taxon>Pseudomonadati</taxon>
        <taxon>Bacteroidota</taxon>
        <taxon>Cytophagia</taxon>
        <taxon>Cytophagales</taxon>
        <taxon>Cytophagaceae</taxon>
        <taxon>Spirosoma</taxon>
    </lineage>
</organism>
<dbReference type="RefSeq" id="WP_169551832.1">
    <property type="nucleotide sequence ID" value="NZ_CP051677.1"/>
</dbReference>
<dbReference type="EMBL" id="CP051677">
    <property type="protein sequence ID" value="QJD79871.1"/>
    <property type="molecule type" value="Genomic_DNA"/>
</dbReference>
<keyword evidence="2" id="KW-1185">Reference proteome</keyword>
<dbReference type="Gene3D" id="3.40.30.10">
    <property type="entry name" value="Glutaredoxin"/>
    <property type="match status" value="1"/>
</dbReference>
<dbReference type="SUPFAM" id="SSF52833">
    <property type="entry name" value="Thioredoxin-like"/>
    <property type="match status" value="1"/>
</dbReference>
<dbReference type="Proteomes" id="UP000501128">
    <property type="component" value="Chromosome"/>
</dbReference>
<dbReference type="AlphaFoldDB" id="A0A7L5DQY3"/>
<accession>A0A7L5DQY3</accession>